<dbReference type="PRINTS" id="PR00757">
    <property type="entry name" value="AMINEOXDASEF"/>
</dbReference>
<organism evidence="11 12">
    <name type="scientific">Imperialibacter roseus</name>
    <dbReference type="NCBI Taxonomy" id="1324217"/>
    <lineage>
        <taxon>Bacteria</taxon>
        <taxon>Pseudomonadati</taxon>
        <taxon>Bacteroidota</taxon>
        <taxon>Cytophagia</taxon>
        <taxon>Cytophagales</taxon>
        <taxon>Flammeovirgaceae</taxon>
        <taxon>Imperialibacter</taxon>
    </lineage>
</organism>
<dbReference type="InterPro" id="IPR002937">
    <property type="entry name" value="Amino_oxidase"/>
</dbReference>
<dbReference type="Pfam" id="PF01593">
    <property type="entry name" value="Amino_oxidase"/>
    <property type="match status" value="1"/>
</dbReference>
<dbReference type="InterPro" id="IPR050281">
    <property type="entry name" value="Flavin_monoamine_oxidase"/>
</dbReference>
<dbReference type="Proteomes" id="UP001302349">
    <property type="component" value="Chromosome"/>
</dbReference>
<evidence type="ECO:0000256" key="4">
    <source>
        <dbReference type="ARBA" id="ARBA00012535"/>
    </source>
</evidence>
<keyword evidence="7" id="KW-0073">Auxin biosynthesis</keyword>
<comment type="pathway">
    <text evidence="2">Plant hormone metabolism; auxin biosynthesis.</text>
</comment>
<evidence type="ECO:0000256" key="9">
    <source>
        <dbReference type="SAM" id="SignalP"/>
    </source>
</evidence>
<protein>
    <recommendedName>
        <fullName evidence="5">Tryptophan 2-monooxygenase</fullName>
        <ecNumber evidence="4">1.13.12.3</ecNumber>
    </recommendedName>
</protein>
<evidence type="ECO:0000256" key="7">
    <source>
        <dbReference type="ARBA" id="ARBA00023070"/>
    </source>
</evidence>
<dbReference type="EMBL" id="CP136051">
    <property type="protein sequence ID" value="WOK06500.1"/>
    <property type="molecule type" value="Genomic_DNA"/>
</dbReference>
<evidence type="ECO:0000256" key="8">
    <source>
        <dbReference type="ARBA" id="ARBA00047321"/>
    </source>
</evidence>
<dbReference type="RefSeq" id="WP_317489220.1">
    <property type="nucleotide sequence ID" value="NZ_CP136051.1"/>
</dbReference>
<dbReference type="InterPro" id="IPR006311">
    <property type="entry name" value="TAT_signal"/>
</dbReference>
<sequence length="491" mass="54116">MRPTFTRRDFVKLGSILAAALATQPIQALSVNDPWKMRRGDKQKVIIIGAGMSGLSAGMELRNLGHEVQIIEGQMRAGGRVFTARNMFADGLYADMGAARIPEDHEWTMKYVKQYGLELYPFNPSEGGLLHMVKGKKIRYTSNQPAPLKDYPFSLTPKEVAMDWAGISTQPFQSIMAQVGDARDLSWPPASIAGYDKLTFKEFLVSEGYSSDIAGALMLGWEEAGEKGLYFSILEMVRETSLSFGATRNKIVGGNDLLPRALAKDLGQLIQYGTKVLAVDQDETGVSVTVDRGGERSTLRADRVICTLPLPVLKKMDFVKKLSSPKQTAINNMGGWNLGRTAMQARDRYWRKDGLTGFAATDLPSEIWDPHYESEATRGIIAHYVKGRDAGKFMTMSAEERLAFSANHVDSVFPGLKPQLEGAFIKVWGEDPWAGYAHAIGTPNDLTQHLPHLITAEGRIHFAGEHASAYHGWIQGAIESGNRTAKEVNSF</sequence>
<dbReference type="InterPro" id="IPR036188">
    <property type="entry name" value="FAD/NAD-bd_sf"/>
</dbReference>
<comment type="similarity">
    <text evidence="3">Belongs to the tryptophan 2-monooxygenase family.</text>
</comment>
<dbReference type="EC" id="1.13.12.3" evidence="4"/>
<dbReference type="SUPFAM" id="SSF54373">
    <property type="entry name" value="FAD-linked reductases, C-terminal domain"/>
    <property type="match status" value="1"/>
</dbReference>
<proteinExistence type="inferred from homology"/>
<comment type="catalytic activity">
    <reaction evidence="8">
        <text>L-tryptophan + O2 = indole-3-acetamide + CO2 + H2O</text>
        <dbReference type="Rhea" id="RHEA:16165"/>
        <dbReference type="ChEBI" id="CHEBI:15377"/>
        <dbReference type="ChEBI" id="CHEBI:15379"/>
        <dbReference type="ChEBI" id="CHEBI:16031"/>
        <dbReference type="ChEBI" id="CHEBI:16526"/>
        <dbReference type="ChEBI" id="CHEBI:57912"/>
        <dbReference type="EC" id="1.13.12.3"/>
    </reaction>
</comment>
<dbReference type="PANTHER" id="PTHR10742">
    <property type="entry name" value="FLAVIN MONOAMINE OXIDASE"/>
    <property type="match status" value="1"/>
</dbReference>
<evidence type="ECO:0000259" key="10">
    <source>
        <dbReference type="Pfam" id="PF01593"/>
    </source>
</evidence>
<evidence type="ECO:0000313" key="11">
    <source>
        <dbReference type="EMBL" id="WOK06500.1"/>
    </source>
</evidence>
<comment type="cofactor">
    <cofactor evidence="1">
        <name>FAD</name>
        <dbReference type="ChEBI" id="CHEBI:57692"/>
    </cofactor>
</comment>
<gene>
    <name evidence="11" type="ORF">RT717_25845</name>
</gene>
<reference evidence="11 12" key="1">
    <citation type="journal article" date="2023" name="Microbiol. Resour. Announc.">
        <title>Complete Genome Sequence of Imperialibacter roseus strain P4T.</title>
        <authorList>
            <person name="Tizabi D.R."/>
            <person name="Bachvaroff T."/>
            <person name="Hill R.T."/>
        </authorList>
    </citation>
    <scope>NUCLEOTIDE SEQUENCE [LARGE SCALE GENOMIC DNA]</scope>
    <source>
        <strain evidence="11 12">P4T</strain>
    </source>
</reference>
<dbReference type="Gene3D" id="3.90.660.10">
    <property type="match status" value="1"/>
</dbReference>
<dbReference type="InterPro" id="IPR001613">
    <property type="entry name" value="Flavin_amine_oxidase"/>
</dbReference>
<evidence type="ECO:0000256" key="3">
    <source>
        <dbReference type="ARBA" id="ARBA00005833"/>
    </source>
</evidence>
<name>A0ABZ0IQ59_9BACT</name>
<feature type="domain" description="Amine oxidase" evidence="10">
    <location>
        <begin position="52"/>
        <end position="488"/>
    </location>
</feature>
<evidence type="ECO:0000256" key="1">
    <source>
        <dbReference type="ARBA" id="ARBA00001974"/>
    </source>
</evidence>
<feature type="signal peptide" evidence="9">
    <location>
        <begin position="1"/>
        <end position="28"/>
    </location>
</feature>
<keyword evidence="12" id="KW-1185">Reference proteome</keyword>
<dbReference type="PANTHER" id="PTHR10742:SF342">
    <property type="entry name" value="AMINE OXIDASE"/>
    <property type="match status" value="1"/>
</dbReference>
<dbReference type="SUPFAM" id="SSF51905">
    <property type="entry name" value="FAD/NAD(P)-binding domain"/>
    <property type="match status" value="1"/>
</dbReference>
<feature type="chain" id="PRO_5045937966" description="Tryptophan 2-monooxygenase" evidence="9">
    <location>
        <begin position="29"/>
        <end position="491"/>
    </location>
</feature>
<accession>A0ABZ0IQ59</accession>
<keyword evidence="6" id="KW-0560">Oxidoreductase</keyword>
<dbReference type="PROSITE" id="PS51318">
    <property type="entry name" value="TAT"/>
    <property type="match status" value="1"/>
</dbReference>
<dbReference type="Gene3D" id="1.10.405.10">
    <property type="entry name" value="Guanine Nucleotide Dissociation Inhibitor, domain 1"/>
    <property type="match status" value="1"/>
</dbReference>
<evidence type="ECO:0000313" key="12">
    <source>
        <dbReference type="Proteomes" id="UP001302349"/>
    </source>
</evidence>
<evidence type="ECO:0000256" key="6">
    <source>
        <dbReference type="ARBA" id="ARBA00023002"/>
    </source>
</evidence>
<keyword evidence="9" id="KW-0732">Signal</keyword>
<evidence type="ECO:0000256" key="5">
    <source>
        <dbReference type="ARBA" id="ARBA00017871"/>
    </source>
</evidence>
<evidence type="ECO:0000256" key="2">
    <source>
        <dbReference type="ARBA" id="ARBA00004814"/>
    </source>
</evidence>
<dbReference type="Gene3D" id="3.50.50.60">
    <property type="entry name" value="FAD/NAD(P)-binding domain"/>
    <property type="match status" value="1"/>
</dbReference>